<organism evidence="7">
    <name type="scientific">Cyberlindnera fabianii</name>
    <name type="common">Yeast</name>
    <name type="synonym">Hansenula fabianii</name>
    <dbReference type="NCBI Taxonomy" id="36022"/>
    <lineage>
        <taxon>Eukaryota</taxon>
        <taxon>Fungi</taxon>
        <taxon>Dikarya</taxon>
        <taxon>Ascomycota</taxon>
        <taxon>Saccharomycotina</taxon>
        <taxon>Saccharomycetes</taxon>
        <taxon>Phaffomycetales</taxon>
        <taxon>Phaffomycetaceae</taxon>
        <taxon>Cyberlindnera</taxon>
    </lineage>
</organism>
<dbReference type="Gene3D" id="3.30.9.10">
    <property type="entry name" value="D-Amino Acid Oxidase, subunit A, domain 2"/>
    <property type="match status" value="1"/>
</dbReference>
<reference evidence="7" key="1">
    <citation type="journal article" date="2014" name="Genome Announc.">
        <title>Genome sequence of the yeast Cyberlindnera fabianii (Hansenula fabianii).</title>
        <authorList>
            <person name="Freel K.C."/>
            <person name="Sarilar V."/>
            <person name="Neuveglise C."/>
            <person name="Devillers H."/>
            <person name="Friedrich A."/>
            <person name="Schacherer J."/>
        </authorList>
    </citation>
    <scope>NUCLEOTIDE SEQUENCE</scope>
    <source>
        <strain evidence="7">YJS4271</strain>
    </source>
</reference>
<evidence type="ECO:0000256" key="3">
    <source>
        <dbReference type="ARBA" id="ARBA00022630"/>
    </source>
</evidence>
<dbReference type="AlphaFoldDB" id="A0A061AV94"/>
<accession>A0A061AV94</accession>
<keyword evidence="3" id="KW-0285">Flavoprotein</keyword>
<dbReference type="GO" id="GO:0008115">
    <property type="term" value="F:sarcosine oxidase activity"/>
    <property type="evidence" value="ECO:0007669"/>
    <property type="project" value="TreeGrafter"/>
</dbReference>
<evidence type="ECO:0000256" key="5">
    <source>
        <dbReference type="ARBA" id="ARBA00023002"/>
    </source>
</evidence>
<name>A0A061AV94_CYBFA</name>
<dbReference type="Pfam" id="PF01266">
    <property type="entry name" value="DAO"/>
    <property type="match status" value="1"/>
</dbReference>
<evidence type="ECO:0000256" key="1">
    <source>
        <dbReference type="ARBA" id="ARBA00001974"/>
    </source>
</evidence>
<dbReference type="PANTHER" id="PTHR10961">
    <property type="entry name" value="PEROXISOMAL SARCOSINE OXIDASE"/>
    <property type="match status" value="1"/>
</dbReference>
<keyword evidence="5" id="KW-0560">Oxidoreductase</keyword>
<comment type="similarity">
    <text evidence="2">Belongs to the MSOX/MTOX family.</text>
</comment>
<dbReference type="InterPro" id="IPR045170">
    <property type="entry name" value="MTOX"/>
</dbReference>
<dbReference type="InterPro" id="IPR006076">
    <property type="entry name" value="FAD-dep_OxRdtase"/>
</dbReference>
<dbReference type="VEuPathDB" id="FungiDB:BON22_3735"/>
<dbReference type="InterPro" id="IPR036188">
    <property type="entry name" value="FAD/NAD-bd_sf"/>
</dbReference>
<dbReference type="SUPFAM" id="SSF54373">
    <property type="entry name" value="FAD-linked reductases, C-terminal domain"/>
    <property type="match status" value="1"/>
</dbReference>
<comment type="cofactor">
    <cofactor evidence="1">
        <name>FAD</name>
        <dbReference type="ChEBI" id="CHEBI:57692"/>
    </cofactor>
</comment>
<dbReference type="EMBL" id="LK052892">
    <property type="protein sequence ID" value="CDR41529.1"/>
    <property type="molecule type" value="Genomic_DNA"/>
</dbReference>
<proteinExistence type="inferred from homology"/>
<feature type="domain" description="FAD dependent oxidoreductase" evidence="6">
    <location>
        <begin position="5"/>
        <end position="360"/>
    </location>
</feature>
<dbReference type="OrthoDB" id="2219495at2759"/>
<dbReference type="GO" id="GO:0051698">
    <property type="term" value="F:saccharopine oxidase activity"/>
    <property type="evidence" value="ECO:0007669"/>
    <property type="project" value="TreeGrafter"/>
</dbReference>
<dbReference type="GO" id="GO:0050660">
    <property type="term" value="F:flavin adenine dinucleotide binding"/>
    <property type="evidence" value="ECO:0007669"/>
    <property type="project" value="InterPro"/>
</dbReference>
<sequence length="428" mass="47423">MSSEKIVIIGAGTFGLSTGLHLLRKGCKDVTLIDPYPVPSPISAGNDVNKIMQSNSMHPFYGVLALEALESWRTDKTFKPAFHETGIVYAAKNGDELIDSKKFKEANGLKCKNISEEELKKLIPDTQDGNAARFEGWNAFYQTDGCGWTFAKQALELAAEEIIALGGKFVVGDAQEILYGKSSEVTGVKCADGTTVECDKCVLAAGAQSYKFLDFQGQLLAKCWTVGHIRLDEEERKRLKGIPVLLSYDHGFLFEPDSVGDLKFCNEFPGYINRPDGADSIPLYKDAVPQEAEDYMRAFLKEVFPHLAEREFSVAKICWCTDTADRDFLIGTHPDHKGLILGTGDSGQGFKFMPIIGKYISTVVMEGDEALGEEKQSRWKWRPESGKKRDIFDLQKRSGGTDLIKDLNDVKSWTDGKLTGITKKLESL</sequence>
<dbReference type="PhylomeDB" id="A0A061AV94"/>
<protein>
    <submittedName>
        <fullName evidence="7">CYFA0S07e03180g1_1</fullName>
    </submittedName>
</protein>
<dbReference type="SUPFAM" id="SSF51905">
    <property type="entry name" value="FAD/NAD(P)-binding domain"/>
    <property type="match status" value="1"/>
</dbReference>
<gene>
    <name evidence="7" type="ORF">CYFA0S_07e03180g</name>
</gene>
<evidence type="ECO:0000259" key="6">
    <source>
        <dbReference type="Pfam" id="PF01266"/>
    </source>
</evidence>
<evidence type="ECO:0000313" key="7">
    <source>
        <dbReference type="EMBL" id="CDR41529.1"/>
    </source>
</evidence>
<dbReference type="PANTHER" id="PTHR10961:SF24">
    <property type="entry name" value="HYPOTHETICAL FRUCTOSYL AMINE:OXYGEN OXIDOREDUCTASE (EUROFUNG)"/>
    <property type="match status" value="1"/>
</dbReference>
<dbReference type="Gene3D" id="3.50.50.60">
    <property type="entry name" value="FAD/NAD(P)-binding domain"/>
    <property type="match status" value="1"/>
</dbReference>
<evidence type="ECO:0000256" key="4">
    <source>
        <dbReference type="ARBA" id="ARBA00022827"/>
    </source>
</evidence>
<keyword evidence="4" id="KW-0274">FAD</keyword>
<evidence type="ECO:0000256" key="2">
    <source>
        <dbReference type="ARBA" id="ARBA00010989"/>
    </source>
</evidence>